<dbReference type="Pfam" id="PF13715">
    <property type="entry name" value="CarbopepD_reg_2"/>
    <property type="match status" value="1"/>
</dbReference>
<name>A0ABW3I409_9FLAO</name>
<keyword evidence="2" id="KW-0472">Membrane</keyword>
<evidence type="ECO:0000256" key="2">
    <source>
        <dbReference type="ARBA" id="ARBA00023136"/>
    </source>
</evidence>
<dbReference type="EMBL" id="JBHTJM010000009">
    <property type="protein sequence ID" value="MFD0964347.1"/>
    <property type="molecule type" value="Genomic_DNA"/>
</dbReference>
<protein>
    <submittedName>
        <fullName evidence="5">Carboxypeptidase-like regulatory domain-containing protein</fullName>
    </submittedName>
</protein>
<evidence type="ECO:0000256" key="4">
    <source>
        <dbReference type="SAM" id="SignalP"/>
    </source>
</evidence>
<dbReference type="InterPro" id="IPR036942">
    <property type="entry name" value="Beta-barrel_TonB_sf"/>
</dbReference>
<dbReference type="SUPFAM" id="SSF49464">
    <property type="entry name" value="Carboxypeptidase regulatory domain-like"/>
    <property type="match status" value="1"/>
</dbReference>
<proteinExistence type="predicted"/>
<dbReference type="SUPFAM" id="SSF56935">
    <property type="entry name" value="Porins"/>
    <property type="match status" value="1"/>
</dbReference>
<dbReference type="Proteomes" id="UP001596997">
    <property type="component" value="Unassembled WGS sequence"/>
</dbReference>
<gene>
    <name evidence="5" type="ORF">ACFQ1O_10055</name>
</gene>
<evidence type="ECO:0000256" key="1">
    <source>
        <dbReference type="ARBA" id="ARBA00004442"/>
    </source>
</evidence>
<evidence type="ECO:0000313" key="5">
    <source>
        <dbReference type="EMBL" id="MFD0964347.1"/>
    </source>
</evidence>
<dbReference type="Gene3D" id="2.60.40.1120">
    <property type="entry name" value="Carboxypeptidase-like, regulatory domain"/>
    <property type="match status" value="1"/>
</dbReference>
<keyword evidence="4" id="KW-0732">Signal</keyword>
<dbReference type="InterPro" id="IPR008969">
    <property type="entry name" value="CarboxyPept-like_regulatory"/>
</dbReference>
<feature type="signal peptide" evidence="4">
    <location>
        <begin position="1"/>
        <end position="20"/>
    </location>
</feature>
<dbReference type="Gene3D" id="2.40.170.20">
    <property type="entry name" value="TonB-dependent receptor, beta-barrel domain"/>
    <property type="match status" value="2"/>
</dbReference>
<dbReference type="RefSeq" id="WP_377715896.1">
    <property type="nucleotide sequence ID" value="NZ_JBHTJM010000009.1"/>
</dbReference>
<keyword evidence="6" id="KW-1185">Reference proteome</keyword>
<comment type="subcellular location">
    <subcellularLocation>
        <location evidence="1">Cell outer membrane</location>
    </subcellularLocation>
</comment>
<evidence type="ECO:0000313" key="6">
    <source>
        <dbReference type="Proteomes" id="UP001596997"/>
    </source>
</evidence>
<accession>A0ABW3I409</accession>
<sequence length="914" mass="102799">MKKTVLTLLFGLFSIVFMHAQQTVVKGVIIDSETTEPVSDVSVSIQGTTLTKKTDDQGQFNFSEGLPLGDQMLIVSKNGFFPKRFAIIIEEGKVLDMATVVIKEDAGEINDFTISLSDDELNDDDAVASNTSGVLQASRDVFARAAAFDFSGTFFRVRGLDSENGQMMLNGIRMNKAFNGRPQWSNWGGINDVMRNQDFTNGSKANEYSFGGILGTTNINTRASSYRKGARVSYASSNRSYRNRVMATYASGVREDGWSFALSAGRRWGEEGYMDGTVYDANSVFASVEKKINDKHSINFTSIYTPNRRGKSAPMTQEVFELKGRQYNSYWGYQDGEIRNSRIREIEEPILMLNHYWNISDKTTLNTNIAHQFGHIGNSRLDFNGANPDPTYYRNLPSYALAFDQSTTSLANAYLLEQEFLSDGQIDWNQMYADNASANSQNFSDVYLLYEDRNDDKQWSFNTILNTELAENISLNASLNYSTLKSHNYAKALDLLGGTGYLDIDYFDNFDNNTQTPSRVIQEGDTFRYNYNIMSSTYDAFAQAQFKYSKIDFYVGGQFGQTSHQREGLYENGAFVGNSLGKGDKLEFDKFGGKAGFTYKISGKHLIDVNGVYSQDAPTIRNSFSNSRQNNDIVNNLSEVKTTSFDASYIFRSSMLKTRLTGYYSTIEDATEVAFYYADGLSIQNFSDAQAFVQEALTGVDKRNMGVEFGAEAQVTPTIKLKGALAVGQSIYNNNPNLYLSSDDFNGTQDLGKAYLKDYNIAGGPQRAGSIGFEYRDPKYWWFGATANFFSHAYLDVAAITRTANFGLDQDGIQISDYDENIARELLQQEQFDDYMLVNLVGGKSWKINDKYIGFFASINNVFGETYKTGGYEQSRSANYTNLLEDTQRSKRLFGPKYWFGRGTTYFMNLYLRF</sequence>
<organism evidence="5 6">
    <name type="scientific">Pseudofulvibacter geojedonensis</name>
    <dbReference type="NCBI Taxonomy" id="1123758"/>
    <lineage>
        <taxon>Bacteria</taxon>
        <taxon>Pseudomonadati</taxon>
        <taxon>Bacteroidota</taxon>
        <taxon>Flavobacteriia</taxon>
        <taxon>Flavobacteriales</taxon>
        <taxon>Flavobacteriaceae</taxon>
        <taxon>Pseudofulvibacter</taxon>
    </lineage>
</organism>
<evidence type="ECO:0000256" key="3">
    <source>
        <dbReference type="ARBA" id="ARBA00023237"/>
    </source>
</evidence>
<keyword evidence="3" id="KW-0998">Cell outer membrane</keyword>
<comment type="caution">
    <text evidence="5">The sequence shown here is derived from an EMBL/GenBank/DDBJ whole genome shotgun (WGS) entry which is preliminary data.</text>
</comment>
<reference evidence="6" key="1">
    <citation type="journal article" date="2019" name="Int. J. Syst. Evol. Microbiol.">
        <title>The Global Catalogue of Microorganisms (GCM) 10K type strain sequencing project: providing services to taxonomists for standard genome sequencing and annotation.</title>
        <authorList>
            <consortium name="The Broad Institute Genomics Platform"/>
            <consortium name="The Broad Institute Genome Sequencing Center for Infectious Disease"/>
            <person name="Wu L."/>
            <person name="Ma J."/>
        </authorList>
    </citation>
    <scope>NUCLEOTIDE SEQUENCE [LARGE SCALE GENOMIC DNA]</scope>
    <source>
        <strain evidence="6">CCUG 62114</strain>
    </source>
</reference>
<feature type="chain" id="PRO_5045850913" evidence="4">
    <location>
        <begin position="21"/>
        <end position="914"/>
    </location>
</feature>